<dbReference type="Gene3D" id="3.40.30.10">
    <property type="entry name" value="Glutaredoxin"/>
    <property type="match status" value="1"/>
</dbReference>
<dbReference type="InterPro" id="IPR040079">
    <property type="entry name" value="Glutathione_S-Trfase"/>
</dbReference>
<dbReference type="InterPro" id="IPR036282">
    <property type="entry name" value="Glutathione-S-Trfase_C_sf"/>
</dbReference>
<dbReference type="InterPro" id="IPR010987">
    <property type="entry name" value="Glutathione-S-Trfase_C-like"/>
</dbReference>
<accession>A0A8E0WNG5</accession>
<evidence type="ECO:0000259" key="2">
    <source>
        <dbReference type="PROSITE" id="PS50405"/>
    </source>
</evidence>
<dbReference type="EMBL" id="JANF02000094">
    <property type="protein sequence ID" value="KER34488.1"/>
    <property type="molecule type" value="Genomic_DNA"/>
</dbReference>
<protein>
    <submittedName>
        <fullName evidence="3">Glutathione S-transferase</fullName>
    </submittedName>
</protein>
<dbReference type="SFLD" id="SFLDG01150">
    <property type="entry name" value="Main.1:_Beta-like"/>
    <property type="match status" value="1"/>
</dbReference>
<sequence>MHTLYYSPGACSLASHIALAESGLAYRLTEINTKNGDNRTPDYLRINRWGKVPALLLATGEVITEGPAILTHIADSARGRALLPEPGTVARARAMEWLAFLSSTVHPAFRNMFRAERVAGDSPQAIDSVREHGIAALGAALEEADHRIGASDFLIGDDFTVCDGYLTVFYLWSLRVPLKERLPAVPKYAAVAQQVLLRPAVQGVLALERIKP</sequence>
<dbReference type="SFLD" id="SFLDS00019">
    <property type="entry name" value="Glutathione_Transferase_(cytos"/>
    <property type="match status" value="1"/>
</dbReference>
<reference evidence="3 4" key="1">
    <citation type="submission" date="2014-05" db="EMBL/GenBank/DDBJ databases">
        <title>Genome Announcement of Sphingobium lucknowense F2.</title>
        <authorList>
            <person name="Lal R."/>
            <person name="Negi V."/>
            <person name="Lata P."/>
            <person name="Sangwan N."/>
            <person name="Gupta S.K."/>
            <person name="Rao D.L.N."/>
            <person name="Das S."/>
        </authorList>
    </citation>
    <scope>NUCLEOTIDE SEQUENCE [LARGE SCALE GENOMIC DNA]</scope>
    <source>
        <strain evidence="3 4">F2</strain>
    </source>
</reference>
<dbReference type="Proteomes" id="UP000028135">
    <property type="component" value="Unassembled WGS sequence"/>
</dbReference>
<comment type="caution">
    <text evidence="3">The sequence shown here is derived from an EMBL/GenBank/DDBJ whole genome shotgun (WGS) entry which is preliminary data.</text>
</comment>
<evidence type="ECO:0000259" key="1">
    <source>
        <dbReference type="PROSITE" id="PS50404"/>
    </source>
</evidence>
<dbReference type="SUPFAM" id="SSF52833">
    <property type="entry name" value="Thioredoxin-like"/>
    <property type="match status" value="1"/>
</dbReference>
<dbReference type="GO" id="GO:0016740">
    <property type="term" value="F:transferase activity"/>
    <property type="evidence" value="ECO:0007669"/>
    <property type="project" value="UniProtKB-KW"/>
</dbReference>
<dbReference type="PROSITE" id="PS50405">
    <property type="entry name" value="GST_CTER"/>
    <property type="match status" value="1"/>
</dbReference>
<evidence type="ECO:0000313" key="3">
    <source>
        <dbReference type="EMBL" id="KER34488.1"/>
    </source>
</evidence>
<dbReference type="InterPro" id="IPR004045">
    <property type="entry name" value="Glutathione_S-Trfase_N"/>
</dbReference>
<dbReference type="Gene3D" id="1.20.1050.10">
    <property type="match status" value="1"/>
</dbReference>
<dbReference type="PANTHER" id="PTHR44051:SF8">
    <property type="entry name" value="GLUTATHIONE S-TRANSFERASE GSTA"/>
    <property type="match status" value="1"/>
</dbReference>
<dbReference type="RefSeq" id="WP_020820192.1">
    <property type="nucleotide sequence ID" value="NZ_JANF02000094.1"/>
</dbReference>
<gene>
    <name evidence="3" type="ORF">AL00_20290</name>
</gene>
<dbReference type="PROSITE" id="PS50404">
    <property type="entry name" value="GST_NTER"/>
    <property type="match status" value="1"/>
</dbReference>
<dbReference type="CDD" id="cd03057">
    <property type="entry name" value="GST_N_Beta"/>
    <property type="match status" value="1"/>
</dbReference>
<keyword evidence="3" id="KW-0808">Transferase</keyword>
<dbReference type="SUPFAM" id="SSF47616">
    <property type="entry name" value="GST C-terminal domain-like"/>
    <property type="match status" value="1"/>
</dbReference>
<dbReference type="AlphaFoldDB" id="A0A8E0WNG5"/>
<dbReference type="Pfam" id="PF13409">
    <property type="entry name" value="GST_N_2"/>
    <property type="match status" value="1"/>
</dbReference>
<evidence type="ECO:0000313" key="4">
    <source>
        <dbReference type="Proteomes" id="UP000028135"/>
    </source>
</evidence>
<dbReference type="InterPro" id="IPR036249">
    <property type="entry name" value="Thioredoxin-like_sf"/>
</dbReference>
<name>A0A8E0WNG5_9SPHN</name>
<feature type="domain" description="GST N-terminal" evidence="1">
    <location>
        <begin position="1"/>
        <end position="81"/>
    </location>
</feature>
<feature type="domain" description="GST C-terminal" evidence="2">
    <location>
        <begin position="87"/>
        <end position="212"/>
    </location>
</feature>
<dbReference type="CDD" id="cd03188">
    <property type="entry name" value="GST_C_Beta"/>
    <property type="match status" value="1"/>
</dbReference>
<dbReference type="PANTHER" id="PTHR44051">
    <property type="entry name" value="GLUTATHIONE S-TRANSFERASE-RELATED"/>
    <property type="match status" value="1"/>
</dbReference>
<proteinExistence type="predicted"/>
<dbReference type="SFLD" id="SFLDG00358">
    <property type="entry name" value="Main_(cytGST)"/>
    <property type="match status" value="1"/>
</dbReference>
<organism evidence="3 4">
    <name type="scientific">Sphingobium indicum F2</name>
    <dbReference type="NCBI Taxonomy" id="1450518"/>
    <lineage>
        <taxon>Bacteria</taxon>
        <taxon>Pseudomonadati</taxon>
        <taxon>Pseudomonadota</taxon>
        <taxon>Alphaproteobacteria</taxon>
        <taxon>Sphingomonadales</taxon>
        <taxon>Sphingomonadaceae</taxon>
        <taxon>Sphingobium</taxon>
    </lineage>
</organism>